<gene>
    <name evidence="1" type="ORF">FCC1311_051182</name>
</gene>
<dbReference type="Gene3D" id="3.40.50.720">
    <property type="entry name" value="NAD(P)-binding Rossmann-like Domain"/>
    <property type="match status" value="1"/>
</dbReference>
<dbReference type="SUPFAM" id="SSF51735">
    <property type="entry name" value="NAD(P)-binding Rossmann-fold domains"/>
    <property type="match status" value="1"/>
</dbReference>
<dbReference type="PANTHER" id="PTHR45458:SF1">
    <property type="entry name" value="SHORT CHAIN DEHYDROGENASE"/>
    <property type="match status" value="1"/>
</dbReference>
<dbReference type="OrthoDB" id="5296at2759"/>
<proteinExistence type="predicted"/>
<accession>A0A2R5GD85</accession>
<dbReference type="InterPro" id="IPR002347">
    <property type="entry name" value="SDR_fam"/>
</dbReference>
<dbReference type="AlphaFoldDB" id="A0A2R5GD85"/>
<dbReference type="InterPro" id="IPR052184">
    <property type="entry name" value="SDR_enzymes"/>
</dbReference>
<dbReference type="GO" id="GO:0016616">
    <property type="term" value="F:oxidoreductase activity, acting on the CH-OH group of donors, NAD or NADP as acceptor"/>
    <property type="evidence" value="ECO:0007669"/>
    <property type="project" value="TreeGrafter"/>
</dbReference>
<dbReference type="Pfam" id="PF00106">
    <property type="entry name" value="adh_short"/>
    <property type="match status" value="1"/>
</dbReference>
<dbReference type="Proteomes" id="UP000241890">
    <property type="component" value="Unassembled WGS sequence"/>
</dbReference>
<reference evidence="1 2" key="1">
    <citation type="submission" date="2017-12" db="EMBL/GenBank/DDBJ databases">
        <title>Sequencing, de novo assembly and annotation of complete genome of a new Thraustochytrid species, strain FCC1311.</title>
        <authorList>
            <person name="Sedici K."/>
            <person name="Godart F."/>
            <person name="Aiese Cigliano R."/>
            <person name="Sanseverino W."/>
            <person name="Barakat M."/>
            <person name="Ortet P."/>
            <person name="Marechal E."/>
            <person name="Cagnac O."/>
            <person name="Amato A."/>
        </authorList>
    </citation>
    <scope>NUCLEOTIDE SEQUENCE [LARGE SCALE GENOMIC DNA]</scope>
</reference>
<dbReference type="InterPro" id="IPR036291">
    <property type="entry name" value="NAD(P)-bd_dom_sf"/>
</dbReference>
<keyword evidence="2" id="KW-1185">Reference proteome</keyword>
<name>A0A2R5GD85_9STRA</name>
<comment type="caution">
    <text evidence="1">The sequence shown here is derived from an EMBL/GenBank/DDBJ whole genome shotgun (WGS) entry which is preliminary data.</text>
</comment>
<dbReference type="EMBL" id="BEYU01000049">
    <property type="protein sequence ID" value="GBG28897.1"/>
    <property type="molecule type" value="Genomic_DNA"/>
</dbReference>
<dbReference type="InParanoid" id="A0A2R5GD85"/>
<dbReference type="PRINTS" id="PR00081">
    <property type="entry name" value="GDHRDH"/>
</dbReference>
<evidence type="ECO:0000313" key="1">
    <source>
        <dbReference type="EMBL" id="GBG28897.1"/>
    </source>
</evidence>
<protein>
    <submittedName>
        <fullName evidence="1">3-oxoacyl-acyl-carrier-protein reductase</fullName>
    </submittedName>
</protein>
<organism evidence="1 2">
    <name type="scientific">Hondaea fermentalgiana</name>
    <dbReference type="NCBI Taxonomy" id="2315210"/>
    <lineage>
        <taxon>Eukaryota</taxon>
        <taxon>Sar</taxon>
        <taxon>Stramenopiles</taxon>
        <taxon>Bigyra</taxon>
        <taxon>Labyrinthulomycetes</taxon>
        <taxon>Thraustochytrida</taxon>
        <taxon>Thraustochytriidae</taxon>
        <taxon>Hondaea</taxon>
    </lineage>
</organism>
<sequence>MSRGAAVVVGASRGIGLGLAKRLEQNGWNVYGTMRKAPQGAKPFANVIENVDVSTAACKETLQKGLTGVDKIGLLVYNAGIATLTENFALEKVSEVDVDDIARQIDINALGALRVVQALDDKLTDGSKCLFTSTRMASIGLADDGAMYGYRTSKTALNMIVKNISTEYTERGIAVTLAHPGVVKTDMTGHFEGGISVDTAVDGFIRVIDEMSLKTHNASLVDIATSETLPW</sequence>
<dbReference type="PANTHER" id="PTHR45458">
    <property type="entry name" value="SHORT-CHAIN DEHYDROGENASE/REDUCTASE SDR"/>
    <property type="match status" value="1"/>
</dbReference>
<evidence type="ECO:0000313" key="2">
    <source>
        <dbReference type="Proteomes" id="UP000241890"/>
    </source>
</evidence>